<feature type="transmembrane region" description="Helical" evidence="5">
    <location>
        <begin position="150"/>
        <end position="172"/>
    </location>
</feature>
<dbReference type="Pfam" id="PF00083">
    <property type="entry name" value="Sugar_tr"/>
    <property type="match status" value="1"/>
</dbReference>
<dbReference type="Gene3D" id="1.20.1250.20">
    <property type="entry name" value="MFS general substrate transporter like domains"/>
    <property type="match status" value="2"/>
</dbReference>
<dbReference type="EMBL" id="FUYE01000014">
    <property type="protein sequence ID" value="SKB02763.1"/>
    <property type="molecule type" value="Genomic_DNA"/>
</dbReference>
<feature type="transmembrane region" description="Helical" evidence="5">
    <location>
        <begin position="61"/>
        <end position="83"/>
    </location>
</feature>
<dbReference type="GO" id="GO:0005886">
    <property type="term" value="C:plasma membrane"/>
    <property type="evidence" value="ECO:0007669"/>
    <property type="project" value="TreeGrafter"/>
</dbReference>
<keyword evidence="7" id="KW-0813">Transport</keyword>
<feature type="transmembrane region" description="Helical" evidence="5">
    <location>
        <begin position="201"/>
        <end position="223"/>
    </location>
</feature>
<evidence type="ECO:0000313" key="7">
    <source>
        <dbReference type="EMBL" id="SKB02763.1"/>
    </source>
</evidence>
<feature type="transmembrane region" description="Helical" evidence="5">
    <location>
        <begin position="389"/>
        <end position="406"/>
    </location>
</feature>
<organism evidence="7 8">
    <name type="scientific">Prosthecobacter debontii</name>
    <dbReference type="NCBI Taxonomy" id="48467"/>
    <lineage>
        <taxon>Bacteria</taxon>
        <taxon>Pseudomonadati</taxon>
        <taxon>Verrucomicrobiota</taxon>
        <taxon>Verrucomicrobiia</taxon>
        <taxon>Verrucomicrobiales</taxon>
        <taxon>Verrucomicrobiaceae</taxon>
        <taxon>Prosthecobacter</taxon>
    </lineage>
</organism>
<feature type="transmembrane region" description="Helical" evidence="5">
    <location>
        <begin position="482"/>
        <end position="500"/>
    </location>
</feature>
<dbReference type="InterPro" id="IPR020846">
    <property type="entry name" value="MFS_dom"/>
</dbReference>
<gene>
    <name evidence="7" type="ORF">SAMN02745166_03680</name>
</gene>
<comment type="subcellular location">
    <subcellularLocation>
        <location evidence="1">Membrane</location>
        <topology evidence="1">Multi-pass membrane protein</topology>
    </subcellularLocation>
</comment>
<feature type="transmembrane region" description="Helical" evidence="5">
    <location>
        <begin position="95"/>
        <end position="111"/>
    </location>
</feature>
<feature type="transmembrane region" description="Helical" evidence="5">
    <location>
        <begin position="412"/>
        <end position="433"/>
    </location>
</feature>
<feature type="transmembrane region" description="Helical" evidence="5">
    <location>
        <begin position="244"/>
        <end position="264"/>
    </location>
</feature>
<feature type="transmembrane region" description="Helical" evidence="5">
    <location>
        <begin position="117"/>
        <end position="138"/>
    </location>
</feature>
<keyword evidence="3 5" id="KW-1133">Transmembrane helix</keyword>
<keyword evidence="8" id="KW-1185">Reference proteome</keyword>
<reference evidence="8" key="1">
    <citation type="submission" date="2017-02" db="EMBL/GenBank/DDBJ databases">
        <authorList>
            <person name="Varghese N."/>
            <person name="Submissions S."/>
        </authorList>
    </citation>
    <scope>NUCLEOTIDE SEQUENCE [LARGE SCALE GENOMIC DNA]</scope>
    <source>
        <strain evidence="8">ATCC 700200</strain>
    </source>
</reference>
<dbReference type="RefSeq" id="WP_245846562.1">
    <property type="nucleotide sequence ID" value="NZ_FUYE01000014.1"/>
</dbReference>
<evidence type="ECO:0000313" key="8">
    <source>
        <dbReference type="Proteomes" id="UP000190774"/>
    </source>
</evidence>
<evidence type="ECO:0000256" key="4">
    <source>
        <dbReference type="ARBA" id="ARBA00023136"/>
    </source>
</evidence>
<feature type="transmembrane region" description="Helical" evidence="5">
    <location>
        <begin position="453"/>
        <end position="476"/>
    </location>
</feature>
<dbReference type="GO" id="GO:0046943">
    <property type="term" value="F:carboxylic acid transmembrane transporter activity"/>
    <property type="evidence" value="ECO:0007669"/>
    <property type="project" value="TreeGrafter"/>
</dbReference>
<keyword evidence="2 5" id="KW-0812">Transmembrane</keyword>
<evidence type="ECO:0000256" key="1">
    <source>
        <dbReference type="ARBA" id="ARBA00004141"/>
    </source>
</evidence>
<dbReference type="PROSITE" id="PS50850">
    <property type="entry name" value="MFS"/>
    <property type="match status" value="1"/>
</dbReference>
<accession>A0A1T4YM50</accession>
<evidence type="ECO:0000256" key="3">
    <source>
        <dbReference type="ARBA" id="ARBA00022989"/>
    </source>
</evidence>
<dbReference type="InterPro" id="IPR036259">
    <property type="entry name" value="MFS_trans_sf"/>
</dbReference>
<evidence type="ECO:0000256" key="2">
    <source>
        <dbReference type="ARBA" id="ARBA00022692"/>
    </source>
</evidence>
<dbReference type="SUPFAM" id="SSF103473">
    <property type="entry name" value="MFS general substrate transporter"/>
    <property type="match status" value="2"/>
</dbReference>
<dbReference type="STRING" id="48467.SAMN02745166_03680"/>
<proteinExistence type="predicted"/>
<evidence type="ECO:0000256" key="5">
    <source>
        <dbReference type="SAM" id="Phobius"/>
    </source>
</evidence>
<dbReference type="Proteomes" id="UP000190774">
    <property type="component" value="Unassembled WGS sequence"/>
</dbReference>
<feature type="transmembrane region" description="Helical" evidence="5">
    <location>
        <begin position="359"/>
        <end position="382"/>
    </location>
</feature>
<name>A0A1T4YM50_9BACT</name>
<keyword evidence="7" id="KW-0762">Sugar transport</keyword>
<sequence length="509" mass="54278">MSSPKTPSSTGRNMALLAAFLGWLFDGFEMGLFPLIGKPALQDLLASHIAPEMMTATLDRWFSVIIATFLVGAATGGVFFGWLGDRIGRVKAMSFSIFTYAIFTGLCGFATEAWHIAILRFIASLGMGGEWALGVALVNELWTKGNRAFVAGAIGAAANIGYLLVAALSLGMNTFIGTMRSWTLALGGSEWLANYLLDHQAWRFLMIIGALPALIIFLIRIFVPESDKWEDEKAAGKTSHWSTVDLNGVLIGAIAAMVIIWSWSPMGIDAGITSTVAAVITVVCFAVVVWGYLLPVRRYLSRAETAGSITTESRIAVRRNLILGATLAGIALLGTWGAAQQSAKWSTSAELAANGYTNVAQFTQIATSVGACVFAFIAPVIANILNRRLTYFIMCVAAVSSALLFYKTNTGIGPWFFTSAFLMGGLTASFYGFFPLYLPELFPTSVRATGQGFCFNVGRIIAAIGGLQIANLVGVFGSSASAYSALCAIYFVGMALVWFAPETKGKALA</sequence>
<dbReference type="AlphaFoldDB" id="A0A1T4YM50"/>
<feature type="transmembrane region" description="Helical" evidence="5">
    <location>
        <begin position="321"/>
        <end position="339"/>
    </location>
</feature>
<dbReference type="InterPro" id="IPR005828">
    <property type="entry name" value="MFS_sugar_transport-like"/>
</dbReference>
<feature type="domain" description="Major facilitator superfamily (MFS) profile" evidence="6">
    <location>
        <begin position="15"/>
        <end position="505"/>
    </location>
</feature>
<dbReference type="PANTHER" id="PTHR23508">
    <property type="entry name" value="CARBOXYLIC ACID TRANSPORTER PROTEIN HOMOLOG"/>
    <property type="match status" value="1"/>
</dbReference>
<feature type="transmembrane region" description="Helical" evidence="5">
    <location>
        <begin position="270"/>
        <end position="293"/>
    </location>
</feature>
<dbReference type="PANTHER" id="PTHR23508:SF10">
    <property type="entry name" value="CARBOXYLIC ACID TRANSPORTER PROTEIN HOMOLOG"/>
    <property type="match status" value="1"/>
</dbReference>
<keyword evidence="4 5" id="KW-0472">Membrane</keyword>
<protein>
    <submittedName>
        <fullName evidence="7">Sugar transporter</fullName>
    </submittedName>
</protein>
<evidence type="ECO:0000259" key="6">
    <source>
        <dbReference type="PROSITE" id="PS50850"/>
    </source>
</evidence>